<reference evidence="2" key="1">
    <citation type="journal article" date="2015" name="Genome Announc.">
        <title>Draft genome sequence of the cellulolytic fungus Chaetomium globosum.</title>
        <authorList>
            <person name="Cuomo C.A."/>
            <person name="Untereiner W.A."/>
            <person name="Ma L.-J."/>
            <person name="Grabherr M."/>
            <person name="Birren B.W."/>
        </authorList>
    </citation>
    <scope>NUCLEOTIDE SEQUENCE [LARGE SCALE GENOMIC DNA]</scope>
    <source>
        <strain evidence="2">ATCC 6205 / CBS 148.51 / DSM 1962 / NBRC 6347 / NRRL 1970</strain>
    </source>
</reference>
<dbReference type="RefSeq" id="XP_001229824.1">
    <property type="nucleotide sequence ID" value="XM_001229823.1"/>
</dbReference>
<dbReference type="EMBL" id="CH408030">
    <property type="protein sequence ID" value="EAQ91373.1"/>
    <property type="molecule type" value="Genomic_DNA"/>
</dbReference>
<dbReference type="AlphaFoldDB" id="Q2H8Z6"/>
<proteinExistence type="predicted"/>
<organism evidence="1 2">
    <name type="scientific">Chaetomium globosum (strain ATCC 6205 / CBS 148.51 / DSM 1962 / NBRC 6347 / NRRL 1970)</name>
    <name type="common">Soil fungus</name>
    <dbReference type="NCBI Taxonomy" id="306901"/>
    <lineage>
        <taxon>Eukaryota</taxon>
        <taxon>Fungi</taxon>
        <taxon>Dikarya</taxon>
        <taxon>Ascomycota</taxon>
        <taxon>Pezizomycotina</taxon>
        <taxon>Sordariomycetes</taxon>
        <taxon>Sordariomycetidae</taxon>
        <taxon>Sordariales</taxon>
        <taxon>Chaetomiaceae</taxon>
        <taxon>Chaetomium</taxon>
    </lineage>
</organism>
<dbReference type="HOGENOM" id="CLU_2291361_0_0_1"/>
<dbReference type="InParanoid" id="Q2H8Z6"/>
<dbReference type="VEuPathDB" id="FungiDB:CHGG_03308"/>
<dbReference type="Proteomes" id="UP000001056">
    <property type="component" value="Unassembled WGS sequence"/>
</dbReference>
<name>Q2H8Z6_CHAGB</name>
<evidence type="ECO:0000313" key="1">
    <source>
        <dbReference type="EMBL" id="EAQ91373.1"/>
    </source>
</evidence>
<keyword evidence="2" id="KW-1185">Reference proteome</keyword>
<accession>Q2H8Z6</accession>
<protein>
    <submittedName>
        <fullName evidence="1">Uncharacterized protein</fullName>
    </submittedName>
</protein>
<sequence>MPEENLSSKSAWNSLPVNWCINKLGPIITEMGTKYMPQFSHTCHSIESLRHISGISTGNEDAVNTFPAVLLIDEAGGSLIRFLHPRREQLGFPLLPHRRTF</sequence>
<evidence type="ECO:0000313" key="2">
    <source>
        <dbReference type="Proteomes" id="UP000001056"/>
    </source>
</evidence>
<gene>
    <name evidence="1" type="ORF">CHGG_03308</name>
</gene>
<dbReference type="GeneID" id="4389842"/>